<dbReference type="InterPro" id="IPR038005">
    <property type="entry name" value="RX-like_CC"/>
</dbReference>
<dbReference type="InterPro" id="IPR044974">
    <property type="entry name" value="Disease_R_plants"/>
</dbReference>
<evidence type="ECO:0000256" key="3">
    <source>
        <dbReference type="ARBA" id="ARBA00022737"/>
    </source>
</evidence>
<evidence type="ECO:0000256" key="4">
    <source>
        <dbReference type="ARBA" id="ARBA00022741"/>
    </source>
</evidence>
<keyword evidence="5" id="KW-0611">Plant defense</keyword>
<dbReference type="Gramene" id="TraesCS7B02G351100.1">
    <property type="protein sequence ID" value="TraesCS7B02G351100.1"/>
    <property type="gene ID" value="TraesCS7B02G351100"/>
</dbReference>
<keyword evidence="12" id="KW-1185">Reference proteome</keyword>
<evidence type="ECO:0000259" key="10">
    <source>
        <dbReference type="Pfam" id="PF23598"/>
    </source>
</evidence>
<name>A0A3B6SQJ0_WHEAT</name>
<evidence type="ECO:0008006" key="13">
    <source>
        <dbReference type="Google" id="ProtNLM"/>
    </source>
</evidence>
<dbReference type="Gramene" id="TraesCLE_scaffold_047447_01G000100.1">
    <property type="protein sequence ID" value="TraesCLE_scaffold_047447_01G000100.1"/>
    <property type="gene ID" value="TraesCLE_scaffold_047447_01G000100"/>
</dbReference>
<dbReference type="STRING" id="4565.A0A3B6SQJ0"/>
<dbReference type="Pfam" id="PF00931">
    <property type="entry name" value="NB-ARC"/>
    <property type="match status" value="1"/>
</dbReference>
<dbReference type="AlphaFoldDB" id="A0A3B6SQJ0"/>
<dbReference type="InterPro" id="IPR036388">
    <property type="entry name" value="WH-like_DNA-bd_sf"/>
</dbReference>
<sequence length="947" mass="105492">MAEAVMGPLLGALQELVMKEAQAMAAVDDDVRNLRDKLMWLQAFLRDAEPRRRARNDELTRVCLHQIRGAVFDAEDAVDRYFLKIDLSKYPGWSQAVVQFFIGLTTQVRVRRDLSRRVGSINKRLERIIENKDKYKIDNQDSSSVTTWRPSTDISAAIENLGRFTLPLVGRDEKQEEMRKVLNEESKHPMVITLAGESGLGKTKLTKAIYEDPVTKEHFRVRVWVSFAPGLSASQILKLVLLRLALKPTKSSYDGDDDPGVRLQAALRAKIYLLVLDGEVSSTEWNGILSILGRTSSAKSRVVRITRTDPVAQSSNFVDRNILLTHLDKGTSVELFRKALLWGRGGEKYNRISADDLEMKKHLDSIHDVTGGLPLSVVLLAGLLQTKEFPGEWTRVFEHLTDKSGKSKRDDIILSMCFDDLPHDLKSCFLYLACFPVNMLVKARTMVCMWMAEGFLSPRGGMTMEKVGSHFLNELAQRHLINIPPVEYADPGFESVTVQSRVHDFLLHEAQEVHGGDDVPMLTTTRRLALQNHSDKYAALATPLPKLRSIFSSFEKEDTGMGTATAAAHAAGDRNKKGTNTTIARVFPHLLRSPGSAYTDPKTIIQRLLCNSKFLRVISLDGLDIGIELPHEIGSVVHLQHLAITSCSLKVIPPSIGKLTRLQTLDVRGTGVNALPMGFWKIRTLRHVFGSILLPRRVGNLEQLRNLTTVNHGNNGAWDEKTFSRMVRLNMLHVDGISASNVEAIYKLKYLVILNLASGDQAVIPSDLFTRSNLPRLQMMRLAGKMEQSPTLSGRNFTLPTLTQLFLKNTMVPQSFINQLGIGLPLLSVLVLLEGACESESIVFSTGFHSIKYVTLDVELLRVEIQSPAFGHNLVQVEIVTYSPEILVDISQKPDIKDKIKIDDKYIRGMADPAPEVPNGALQALLNHLMAATGGARPIASRIQTKP</sequence>
<gene>
    <name evidence="11" type="primary">LOC123163151</name>
</gene>
<dbReference type="Gramene" id="TraesCS7B03G0940600.1">
    <property type="protein sequence ID" value="TraesCS7B03G0940600.1.CDS"/>
    <property type="gene ID" value="TraesCS7B03G0940600"/>
</dbReference>
<dbReference type="Pfam" id="PF23559">
    <property type="entry name" value="WHD_DRP"/>
    <property type="match status" value="1"/>
</dbReference>
<dbReference type="PANTHER" id="PTHR23155:SF1052">
    <property type="entry name" value="DISEASE RESISTANCE PROTEIN RPM1"/>
    <property type="match status" value="1"/>
</dbReference>
<organism evidence="11">
    <name type="scientific">Triticum aestivum</name>
    <name type="common">Wheat</name>
    <dbReference type="NCBI Taxonomy" id="4565"/>
    <lineage>
        <taxon>Eukaryota</taxon>
        <taxon>Viridiplantae</taxon>
        <taxon>Streptophyta</taxon>
        <taxon>Embryophyta</taxon>
        <taxon>Tracheophyta</taxon>
        <taxon>Spermatophyta</taxon>
        <taxon>Magnoliopsida</taxon>
        <taxon>Liliopsida</taxon>
        <taxon>Poales</taxon>
        <taxon>Poaceae</taxon>
        <taxon>BOP clade</taxon>
        <taxon>Pooideae</taxon>
        <taxon>Triticodae</taxon>
        <taxon>Triticeae</taxon>
        <taxon>Triticinae</taxon>
        <taxon>Triticum</taxon>
    </lineage>
</organism>
<dbReference type="Gramene" id="TraesCAD_scaffold_020918_01G000100.1">
    <property type="protein sequence ID" value="TraesCAD_scaffold_020918_01G000100.1"/>
    <property type="gene ID" value="TraesCAD_scaffold_020918_01G000100"/>
</dbReference>
<dbReference type="Gramene" id="TraesJAG7B03G04192710.1">
    <property type="protein sequence ID" value="TraesJAG7B03G04192710.1"/>
    <property type="gene ID" value="TraesJAG7B03G04192710"/>
</dbReference>
<feature type="domain" description="NB-ARC" evidence="7">
    <location>
        <begin position="174"/>
        <end position="338"/>
    </location>
</feature>
<dbReference type="GO" id="GO:0006952">
    <property type="term" value="P:defense response"/>
    <property type="evidence" value="ECO:0007669"/>
    <property type="project" value="UniProtKB-KW"/>
</dbReference>
<dbReference type="Gramene" id="TraesLDM7B03G04213380.1">
    <property type="protein sequence ID" value="TraesLDM7B03G04213380.1"/>
    <property type="gene ID" value="TraesLDM7B03G04213380"/>
</dbReference>
<keyword evidence="3" id="KW-0677">Repeat</keyword>
<proteinExistence type="inferred from homology"/>
<reference evidence="11" key="1">
    <citation type="submission" date="2018-08" db="EMBL/GenBank/DDBJ databases">
        <authorList>
            <person name="Rossello M."/>
        </authorList>
    </citation>
    <scope>NUCLEOTIDE SEQUENCE [LARGE SCALE GENOMIC DNA]</scope>
    <source>
        <strain evidence="11">cv. Chinese Spring</strain>
    </source>
</reference>
<dbReference type="OrthoDB" id="1517790at2759"/>
<dbReference type="Proteomes" id="UP000019116">
    <property type="component" value="Chromosome 7B"/>
</dbReference>
<dbReference type="Pfam" id="PF18052">
    <property type="entry name" value="Rx_N"/>
    <property type="match status" value="1"/>
</dbReference>
<evidence type="ECO:0000259" key="9">
    <source>
        <dbReference type="Pfam" id="PF23559"/>
    </source>
</evidence>
<evidence type="ECO:0000313" key="11">
    <source>
        <dbReference type="EnsemblPlants" id="TraesCS7B02G351100.1"/>
    </source>
</evidence>
<evidence type="ECO:0000256" key="5">
    <source>
        <dbReference type="ARBA" id="ARBA00022821"/>
    </source>
</evidence>
<feature type="domain" description="Disease resistance protein winged helix" evidence="9">
    <location>
        <begin position="435"/>
        <end position="505"/>
    </location>
</feature>
<dbReference type="InterPro" id="IPR032675">
    <property type="entry name" value="LRR_dom_sf"/>
</dbReference>
<reference evidence="11" key="2">
    <citation type="submission" date="2018-10" db="UniProtKB">
        <authorList>
            <consortium name="EnsemblPlants"/>
        </authorList>
    </citation>
    <scope>IDENTIFICATION</scope>
</reference>
<dbReference type="SUPFAM" id="SSF52058">
    <property type="entry name" value="L domain-like"/>
    <property type="match status" value="1"/>
</dbReference>
<dbReference type="Gramene" id="TraesNOR7B03G04257360.1">
    <property type="protein sequence ID" value="TraesNOR7B03G04257360.1"/>
    <property type="gene ID" value="TraesNOR7B03G04257360"/>
</dbReference>
<keyword evidence="4" id="KW-0547">Nucleotide-binding</keyword>
<feature type="domain" description="Disease resistance R13L4/SHOC-2-like LRR" evidence="10">
    <location>
        <begin position="609"/>
        <end position="866"/>
    </location>
</feature>
<dbReference type="RefSeq" id="XP_044436846.1">
    <property type="nucleotide sequence ID" value="XM_044580911.1"/>
</dbReference>
<protein>
    <recommendedName>
        <fullName evidence="13">NB-ARC domain-containing protein</fullName>
    </recommendedName>
</protein>
<dbReference type="Gramene" id="TraesSYM7B03G04259790.1">
    <property type="protein sequence ID" value="TraesSYM7B03G04259790.1"/>
    <property type="gene ID" value="TraesSYM7B03G04259790"/>
</dbReference>
<dbReference type="Gene3D" id="1.10.8.430">
    <property type="entry name" value="Helical domain of apoptotic protease-activating factors"/>
    <property type="match status" value="1"/>
</dbReference>
<dbReference type="PRINTS" id="PR00364">
    <property type="entry name" value="DISEASERSIST"/>
</dbReference>
<comment type="similarity">
    <text evidence="1">Belongs to the disease resistance NB-LRR family.</text>
</comment>
<dbReference type="InterPro" id="IPR041118">
    <property type="entry name" value="Rx_N"/>
</dbReference>
<evidence type="ECO:0000256" key="6">
    <source>
        <dbReference type="ARBA" id="ARBA00023054"/>
    </source>
</evidence>
<keyword evidence="2" id="KW-0433">Leucine-rich repeat</keyword>
<dbReference type="Gene3D" id="3.40.50.300">
    <property type="entry name" value="P-loop containing nucleotide triphosphate hydrolases"/>
    <property type="match status" value="1"/>
</dbReference>
<dbReference type="Gramene" id="TraesKAR7B01G0398880.1">
    <property type="protein sequence ID" value="cds.TraesKAR7B01G0398880.1"/>
    <property type="gene ID" value="TraesKAR7B01G0398880"/>
</dbReference>
<dbReference type="InterPro" id="IPR002182">
    <property type="entry name" value="NB-ARC"/>
</dbReference>
<dbReference type="Gene3D" id="1.20.5.4130">
    <property type="match status" value="1"/>
</dbReference>
<evidence type="ECO:0000256" key="2">
    <source>
        <dbReference type="ARBA" id="ARBA00022614"/>
    </source>
</evidence>
<feature type="domain" description="Disease resistance N-terminal" evidence="8">
    <location>
        <begin position="5"/>
        <end position="89"/>
    </location>
</feature>
<evidence type="ECO:0000259" key="7">
    <source>
        <dbReference type="Pfam" id="PF00931"/>
    </source>
</evidence>
<keyword evidence="6" id="KW-0175">Coiled coil</keyword>
<accession>A0A3B6SQJ0</accession>
<dbReference type="Gene3D" id="1.10.10.10">
    <property type="entry name" value="Winged helix-like DNA-binding domain superfamily/Winged helix DNA-binding domain"/>
    <property type="match status" value="1"/>
</dbReference>
<dbReference type="GO" id="GO:0043531">
    <property type="term" value="F:ADP binding"/>
    <property type="evidence" value="ECO:0007669"/>
    <property type="project" value="InterPro"/>
</dbReference>
<dbReference type="InterPro" id="IPR055414">
    <property type="entry name" value="LRR_R13L4/SHOC2-like"/>
</dbReference>
<dbReference type="CDD" id="cd14798">
    <property type="entry name" value="RX-CC_like"/>
    <property type="match status" value="1"/>
</dbReference>
<dbReference type="GeneID" id="123163151"/>
<dbReference type="KEGG" id="taes:123163151"/>
<evidence type="ECO:0000256" key="1">
    <source>
        <dbReference type="ARBA" id="ARBA00008894"/>
    </source>
</evidence>
<evidence type="ECO:0000313" key="12">
    <source>
        <dbReference type="Proteomes" id="UP000019116"/>
    </source>
</evidence>
<dbReference type="SMR" id="A0A3B6SQJ0"/>
<evidence type="ECO:0000259" key="8">
    <source>
        <dbReference type="Pfam" id="PF18052"/>
    </source>
</evidence>
<dbReference type="InterPro" id="IPR042197">
    <property type="entry name" value="Apaf_helical"/>
</dbReference>
<dbReference type="Gramene" id="TraesARI7B03G04081020.1">
    <property type="protein sequence ID" value="TraesARI7B03G04081020.1"/>
    <property type="gene ID" value="TraesARI7B03G04081020"/>
</dbReference>
<dbReference type="PANTHER" id="PTHR23155">
    <property type="entry name" value="DISEASE RESISTANCE PROTEIN RP"/>
    <property type="match status" value="1"/>
</dbReference>
<dbReference type="Pfam" id="PF23598">
    <property type="entry name" value="LRR_14"/>
    <property type="match status" value="1"/>
</dbReference>
<dbReference type="Gramene" id="TraesLAC7B03G04155450.1">
    <property type="protein sequence ID" value="TraesLAC7B03G04155450.1"/>
    <property type="gene ID" value="TraesLAC7B03G04155450"/>
</dbReference>
<dbReference type="Gramene" id="TraesSTA7B03G04205920.1">
    <property type="protein sequence ID" value="TraesSTA7B03G04205920.1"/>
    <property type="gene ID" value="TraesSTA7B03G04205920"/>
</dbReference>
<dbReference type="EnsemblPlants" id="TraesCS7B02G351100.1">
    <property type="protein sequence ID" value="TraesCS7B02G351100.1"/>
    <property type="gene ID" value="TraesCS7B02G351100"/>
</dbReference>
<dbReference type="InterPro" id="IPR058922">
    <property type="entry name" value="WHD_DRP"/>
</dbReference>
<dbReference type="Gene3D" id="3.80.10.10">
    <property type="entry name" value="Ribonuclease Inhibitor"/>
    <property type="match status" value="1"/>
</dbReference>
<dbReference type="GO" id="GO:0051707">
    <property type="term" value="P:response to other organism"/>
    <property type="evidence" value="ECO:0007669"/>
    <property type="project" value="UniProtKB-ARBA"/>
</dbReference>
<dbReference type="InterPro" id="IPR027417">
    <property type="entry name" value="P-loop_NTPase"/>
</dbReference>
<dbReference type="SUPFAM" id="SSF52540">
    <property type="entry name" value="P-loop containing nucleoside triphosphate hydrolases"/>
    <property type="match status" value="1"/>
</dbReference>